<evidence type="ECO:0000256" key="10">
    <source>
        <dbReference type="RuleBase" id="RU363034"/>
    </source>
</evidence>
<dbReference type="Gene3D" id="2.40.10.10">
    <property type="entry name" value="Trypsin-like serine proteases"/>
    <property type="match status" value="1"/>
</dbReference>
<feature type="chain" id="PRO_5035880825" description="limulus clotting factor C" evidence="11">
    <location>
        <begin position="20"/>
        <end position="485"/>
    </location>
</feature>
<dbReference type="Pfam" id="PF00089">
    <property type="entry name" value="Trypsin"/>
    <property type="match status" value="1"/>
</dbReference>
<evidence type="ECO:0000256" key="6">
    <source>
        <dbReference type="ARBA" id="ARBA00022825"/>
    </source>
</evidence>
<evidence type="ECO:0000256" key="5">
    <source>
        <dbReference type="ARBA" id="ARBA00022820"/>
    </source>
</evidence>
<protein>
    <recommendedName>
        <fullName evidence="9">limulus clotting factor C</fullName>
        <ecNumber evidence="9">3.4.21.84</ecNumber>
    </recommendedName>
</protein>
<evidence type="ECO:0000256" key="9">
    <source>
        <dbReference type="ARBA" id="ARBA00066707"/>
    </source>
</evidence>
<evidence type="ECO:0000256" key="8">
    <source>
        <dbReference type="ARBA" id="ARBA00052079"/>
    </source>
</evidence>
<evidence type="ECO:0000259" key="12">
    <source>
        <dbReference type="PROSITE" id="PS50240"/>
    </source>
</evidence>
<comment type="catalytic activity">
    <reaction evidence="8">
        <text>Selective cleavage of 103-Arg-|-Ser-104 and 124-Ile-|-Ile-125 bonds in Limulus clotting factor B to form activated factor B. Cleavage of -Pro-Arg-|-Xaa- bonds in synthetic substrates.</text>
        <dbReference type="EC" id="3.4.21.84"/>
    </reaction>
</comment>
<evidence type="ECO:0000256" key="7">
    <source>
        <dbReference type="ARBA" id="ARBA00023157"/>
    </source>
</evidence>
<keyword evidence="3 11" id="KW-0732">Signal</keyword>
<dbReference type="PROSITE" id="PS00135">
    <property type="entry name" value="TRYPSIN_SER"/>
    <property type="match status" value="1"/>
</dbReference>
<keyword evidence="1" id="KW-0768">Sushi</keyword>
<dbReference type="EC" id="3.4.21.84" evidence="9"/>
<dbReference type="GO" id="GO:0005615">
    <property type="term" value="C:extracellular space"/>
    <property type="evidence" value="ECO:0007669"/>
    <property type="project" value="TreeGrafter"/>
</dbReference>
<dbReference type="InterPro" id="IPR001254">
    <property type="entry name" value="Trypsin_dom"/>
</dbReference>
<dbReference type="InterPro" id="IPR009003">
    <property type="entry name" value="Peptidase_S1_PA"/>
</dbReference>
<keyword evidence="6 10" id="KW-0720">Serine protease</keyword>
<evidence type="ECO:0000256" key="4">
    <source>
        <dbReference type="ARBA" id="ARBA00022801"/>
    </source>
</evidence>
<organism evidence="13 14">
    <name type="scientific">Bombyx mori</name>
    <name type="common">Silk moth</name>
    <dbReference type="NCBI Taxonomy" id="7091"/>
    <lineage>
        <taxon>Eukaryota</taxon>
        <taxon>Metazoa</taxon>
        <taxon>Ecdysozoa</taxon>
        <taxon>Arthropoda</taxon>
        <taxon>Hexapoda</taxon>
        <taxon>Insecta</taxon>
        <taxon>Pterygota</taxon>
        <taxon>Neoptera</taxon>
        <taxon>Endopterygota</taxon>
        <taxon>Lepidoptera</taxon>
        <taxon>Glossata</taxon>
        <taxon>Ditrysia</taxon>
        <taxon>Bombycoidea</taxon>
        <taxon>Bombycidae</taxon>
        <taxon>Bombycinae</taxon>
        <taxon>Bombyx</taxon>
    </lineage>
</organism>
<dbReference type="InterPro" id="IPR018114">
    <property type="entry name" value="TRYPSIN_HIS"/>
</dbReference>
<dbReference type="GO" id="GO:0006508">
    <property type="term" value="P:proteolysis"/>
    <property type="evidence" value="ECO:0007669"/>
    <property type="project" value="UniProtKB-KW"/>
</dbReference>
<evidence type="ECO:0000256" key="11">
    <source>
        <dbReference type="SAM" id="SignalP"/>
    </source>
</evidence>
<dbReference type="GeneID" id="101739613"/>
<proteinExistence type="predicted"/>
<name>A0A8R2M4V4_BOMMO</name>
<evidence type="ECO:0000256" key="1">
    <source>
        <dbReference type="ARBA" id="ARBA00022659"/>
    </source>
</evidence>
<dbReference type="InterPro" id="IPR050127">
    <property type="entry name" value="Serine_Proteases_S1"/>
</dbReference>
<dbReference type="KEGG" id="bmor:101739613"/>
<dbReference type="AlphaFoldDB" id="A0A8R2M4V4"/>
<keyword evidence="14" id="KW-1185">Reference proteome</keyword>
<dbReference type="InterPro" id="IPR043504">
    <property type="entry name" value="Peptidase_S1_PA_chymotrypsin"/>
</dbReference>
<keyword evidence="5" id="KW-0353">Hemolymph clotting</keyword>
<dbReference type="PROSITE" id="PS00134">
    <property type="entry name" value="TRYPSIN_HIS"/>
    <property type="match status" value="1"/>
</dbReference>
<keyword evidence="2 10" id="KW-0645">Protease</keyword>
<evidence type="ECO:0000313" key="14">
    <source>
        <dbReference type="Proteomes" id="UP000005204"/>
    </source>
</evidence>
<dbReference type="EnsemblMetazoa" id="XM_038018748.1">
    <property type="protein sequence ID" value="XP_037874676.1"/>
    <property type="gene ID" value="LOC101739613"/>
</dbReference>
<keyword evidence="7" id="KW-1015">Disulfide bond</keyword>
<dbReference type="InterPro" id="IPR001314">
    <property type="entry name" value="Peptidase_S1A"/>
</dbReference>
<dbReference type="CDD" id="cd00190">
    <property type="entry name" value="Tryp_SPc"/>
    <property type="match status" value="1"/>
</dbReference>
<dbReference type="Proteomes" id="UP000005204">
    <property type="component" value="Unassembled WGS sequence"/>
</dbReference>
<feature type="domain" description="Peptidase S1" evidence="12">
    <location>
        <begin position="252"/>
        <end position="480"/>
    </location>
</feature>
<reference evidence="13" key="2">
    <citation type="submission" date="2022-06" db="UniProtKB">
        <authorList>
            <consortium name="EnsemblMetazoa"/>
        </authorList>
    </citation>
    <scope>IDENTIFICATION</scope>
    <source>
        <strain evidence="13">p50T (Dazao)</strain>
    </source>
</reference>
<sequence>MWIRPAIILNLITIEFSLTNYIENDPISTEGHANLFDMKTSKKYQNIRLMEPKKGIHLNRPSYSPWTRWSVCQEGRKTRRRHCVLKRVCGDSLRVQVSRCRQRNRGRKKMTQNTKFGNYMIIPQRRQLDSEDVQKRFRGFSQWSSWTNCSRKCTTVRRRRCMKRSICGRKIVKHSAYCYLEGSFCHTWIRNRMQKRQDPGRAVLQAMPPPAPAIHHEDYRMAPTAHSCGRLGRYRGSVAARYRGRMRDMIRIIGGRPAPPGKWPWQVAVLNRFKEAFCGGTLVSLRWVVTAAHCVRRRLYVRLGEHDLLLRNYGELEMKVTEAVVHPRYDPDTVINDVAMLRLPTSARPDLGHGIACLPNPHQSLPPHTSCIILGWGKKRPTDVHGTRVLHEAQVSTIQQGVCRRSYWQYAITDDMVCAGRGRRDSCAGDSGGPLLCRDRSNRYVLQGITSFGDGCGKRGKYGIYTRTAGYVTWIKDVMNSKYFD</sequence>
<dbReference type="InterPro" id="IPR033116">
    <property type="entry name" value="TRYPSIN_SER"/>
</dbReference>
<dbReference type="PROSITE" id="PS50240">
    <property type="entry name" value="TRYPSIN_DOM"/>
    <property type="match status" value="1"/>
</dbReference>
<dbReference type="PANTHER" id="PTHR24264:SF54">
    <property type="entry name" value="PEPTIDASE S1 DOMAIN-CONTAINING PROTEIN"/>
    <property type="match status" value="1"/>
</dbReference>
<dbReference type="PANTHER" id="PTHR24264">
    <property type="entry name" value="TRYPSIN-RELATED"/>
    <property type="match status" value="1"/>
</dbReference>
<reference evidence="14" key="1">
    <citation type="journal article" date="2008" name="Insect Biochem. Mol. Biol.">
        <title>The genome of a lepidopteran model insect, the silkworm Bombyx mori.</title>
        <authorList>
            <consortium name="International Silkworm Genome Consortium"/>
        </authorList>
    </citation>
    <scope>NUCLEOTIDE SEQUENCE [LARGE SCALE GENOMIC DNA]</scope>
    <source>
        <strain evidence="14">p50T</strain>
    </source>
</reference>
<evidence type="ECO:0000313" key="13">
    <source>
        <dbReference type="EnsemblMetazoa" id="XP_037874676.1"/>
    </source>
</evidence>
<dbReference type="FunFam" id="2.40.10.10:FF:000120">
    <property type="entry name" value="Putative serine protease"/>
    <property type="match status" value="1"/>
</dbReference>
<dbReference type="SMART" id="SM00020">
    <property type="entry name" value="Tryp_SPc"/>
    <property type="match status" value="1"/>
</dbReference>
<dbReference type="SUPFAM" id="SSF50494">
    <property type="entry name" value="Trypsin-like serine proteases"/>
    <property type="match status" value="1"/>
</dbReference>
<accession>A0A8R2M4V4</accession>
<evidence type="ECO:0000256" key="2">
    <source>
        <dbReference type="ARBA" id="ARBA00022670"/>
    </source>
</evidence>
<evidence type="ECO:0000256" key="3">
    <source>
        <dbReference type="ARBA" id="ARBA00022729"/>
    </source>
</evidence>
<keyword evidence="4 10" id="KW-0378">Hydrolase</keyword>
<dbReference type="PRINTS" id="PR00722">
    <property type="entry name" value="CHYMOTRYPSIN"/>
</dbReference>
<dbReference type="GO" id="GO:0042381">
    <property type="term" value="P:hemolymph coagulation"/>
    <property type="evidence" value="ECO:0007669"/>
    <property type="project" value="UniProtKB-KW"/>
</dbReference>
<dbReference type="RefSeq" id="XP_037874676.1">
    <property type="nucleotide sequence ID" value="XM_038018748.2"/>
</dbReference>
<dbReference type="GO" id="GO:0004252">
    <property type="term" value="F:serine-type endopeptidase activity"/>
    <property type="evidence" value="ECO:0007669"/>
    <property type="project" value="InterPro"/>
</dbReference>
<feature type="signal peptide" evidence="11">
    <location>
        <begin position="1"/>
        <end position="19"/>
    </location>
</feature>